<dbReference type="AlphaFoldDB" id="A0A8T4IYF6"/>
<protein>
    <recommendedName>
        <fullName evidence="5">Integral membrane protein</fullName>
    </recommendedName>
</protein>
<evidence type="ECO:0000313" key="4">
    <source>
        <dbReference type="Proteomes" id="UP000675554"/>
    </source>
</evidence>
<feature type="non-terminal residue" evidence="3">
    <location>
        <position position="502"/>
    </location>
</feature>
<feature type="compositionally biased region" description="Low complexity" evidence="1">
    <location>
        <begin position="117"/>
        <end position="163"/>
    </location>
</feature>
<dbReference type="Proteomes" id="UP000675554">
    <property type="component" value="Unassembled WGS sequence"/>
</dbReference>
<gene>
    <name evidence="3" type="ORF">KDA82_31675</name>
</gene>
<evidence type="ECO:0000313" key="3">
    <source>
        <dbReference type="EMBL" id="MBR7677471.1"/>
    </source>
</evidence>
<name>A0A8T4IYF6_9ACTN</name>
<feature type="transmembrane region" description="Helical" evidence="2">
    <location>
        <begin position="457"/>
        <end position="477"/>
    </location>
</feature>
<proteinExistence type="predicted"/>
<sequence length="502" mass="50851">HGTPPAHLAHTSEPGPPVGADAWDVRSWALLPEPEGPEEDPDGGAASDVEAAFGAVRNGSDASPERHPLPPEAPTEPPEANGDEPPTPDTDAEDAPGVGARSVNAPREGGMSGASRVADAPGVGAASGAPSDVDASGVGAASGAPSDVDASGVGAASGASPDVNSPGEGAASSVSLGVDAHVHGEEGAFRAASVKEEAKGPTGRQGARSGPADPVRGLMHRYRELCERAVDPLEIAAGLEAYGVTDRTAARFRHRDVFSLAEELYARVPRAEEGLGSAGPSTASRQDGEGQGQDRDEDEGQEDARGVTARALRALLPALPGALCAATLAATGEPHPFPHPVVRPCVAVVGAVAVAVALRLVLRRVPGTRPMALWVCWLVGYALAGDWLLTQLIAGGPDATTSADVRQLTERGRWAVPLGLACAVLPAVWCVRWFAVRARRTLAGSRSLGEFAAGVRPLLTSTVALFTLALLGVLSAADLAAGGRSLTVAELSGTAALGVLLF</sequence>
<organism evidence="3 4">
    <name type="scientific">Streptomyces daliensis</name>
    <dbReference type="NCBI Taxonomy" id="299421"/>
    <lineage>
        <taxon>Bacteria</taxon>
        <taxon>Bacillati</taxon>
        <taxon>Actinomycetota</taxon>
        <taxon>Actinomycetes</taxon>
        <taxon>Kitasatosporales</taxon>
        <taxon>Streptomycetaceae</taxon>
        <taxon>Streptomyces</taxon>
    </lineage>
</organism>
<feature type="non-terminal residue" evidence="3">
    <location>
        <position position="1"/>
    </location>
</feature>
<feature type="region of interest" description="Disordered" evidence="1">
    <location>
        <begin position="271"/>
        <end position="304"/>
    </location>
</feature>
<feature type="compositionally biased region" description="Basic and acidic residues" evidence="1">
    <location>
        <begin position="190"/>
        <end position="199"/>
    </location>
</feature>
<keyword evidence="4" id="KW-1185">Reference proteome</keyword>
<feature type="transmembrane region" description="Helical" evidence="2">
    <location>
        <begin position="374"/>
        <end position="394"/>
    </location>
</feature>
<keyword evidence="2" id="KW-0812">Transmembrane</keyword>
<evidence type="ECO:0000256" key="1">
    <source>
        <dbReference type="SAM" id="MobiDB-lite"/>
    </source>
</evidence>
<dbReference type="EMBL" id="JAGSMN010000948">
    <property type="protein sequence ID" value="MBR7677471.1"/>
    <property type="molecule type" value="Genomic_DNA"/>
</dbReference>
<evidence type="ECO:0000256" key="2">
    <source>
        <dbReference type="SAM" id="Phobius"/>
    </source>
</evidence>
<keyword evidence="2" id="KW-0472">Membrane</keyword>
<accession>A0A8T4IYF6</accession>
<keyword evidence="2" id="KW-1133">Transmembrane helix</keyword>
<feature type="transmembrane region" description="Helical" evidence="2">
    <location>
        <begin position="414"/>
        <end position="436"/>
    </location>
</feature>
<reference evidence="3" key="1">
    <citation type="submission" date="2021-04" db="EMBL/GenBank/DDBJ databases">
        <title>Sequencing of actinobacteria type strains.</title>
        <authorList>
            <person name="Nguyen G.-S."/>
            <person name="Wentzel A."/>
        </authorList>
    </citation>
    <scope>NUCLEOTIDE SEQUENCE</scope>
    <source>
        <strain evidence="3">DSM 42095</strain>
    </source>
</reference>
<feature type="transmembrane region" description="Helical" evidence="2">
    <location>
        <begin position="341"/>
        <end position="362"/>
    </location>
</feature>
<evidence type="ECO:0008006" key="5">
    <source>
        <dbReference type="Google" id="ProtNLM"/>
    </source>
</evidence>
<comment type="caution">
    <text evidence="3">The sequence shown here is derived from an EMBL/GenBank/DDBJ whole genome shotgun (WGS) entry which is preliminary data.</text>
</comment>
<feature type="region of interest" description="Disordered" evidence="1">
    <location>
        <begin position="190"/>
        <end position="215"/>
    </location>
</feature>
<feature type="region of interest" description="Disordered" evidence="1">
    <location>
        <begin position="1"/>
        <end position="173"/>
    </location>
</feature>